<evidence type="ECO:0000259" key="5">
    <source>
        <dbReference type="Pfam" id="PF25954"/>
    </source>
</evidence>
<gene>
    <name evidence="7" type="ORF">DDZ16_17990</name>
</gene>
<dbReference type="Gene3D" id="2.40.420.20">
    <property type="match status" value="1"/>
</dbReference>
<evidence type="ECO:0000256" key="3">
    <source>
        <dbReference type="ARBA" id="ARBA00022448"/>
    </source>
</evidence>
<dbReference type="InterPro" id="IPR006143">
    <property type="entry name" value="RND_pump_MFP"/>
</dbReference>
<dbReference type="NCBIfam" id="TIGR01730">
    <property type="entry name" value="RND_mfp"/>
    <property type="match status" value="1"/>
</dbReference>
<organism evidence="7 8">
    <name type="scientific">Marinilabilia rubra</name>
    <dbReference type="NCBI Taxonomy" id="2162893"/>
    <lineage>
        <taxon>Bacteria</taxon>
        <taxon>Pseudomonadati</taxon>
        <taxon>Bacteroidota</taxon>
        <taxon>Bacteroidia</taxon>
        <taxon>Marinilabiliales</taxon>
        <taxon>Marinilabiliaceae</taxon>
        <taxon>Marinilabilia</taxon>
    </lineage>
</organism>
<dbReference type="PANTHER" id="PTHR30469:SF20">
    <property type="entry name" value="EFFLUX RND TRANSPORTER PERIPLASMIC ADAPTOR SUBUNIT"/>
    <property type="match status" value="1"/>
</dbReference>
<evidence type="ECO:0000313" key="8">
    <source>
        <dbReference type="Proteomes" id="UP000244956"/>
    </source>
</evidence>
<dbReference type="InterPro" id="IPR058627">
    <property type="entry name" value="MdtA-like_C"/>
</dbReference>
<accession>A0A2U2B4K0</accession>
<name>A0A2U2B4K0_9BACT</name>
<dbReference type="Gene3D" id="1.10.287.470">
    <property type="entry name" value="Helix hairpin bin"/>
    <property type="match status" value="1"/>
</dbReference>
<dbReference type="GO" id="GO:1990281">
    <property type="term" value="C:efflux pump complex"/>
    <property type="evidence" value="ECO:0007669"/>
    <property type="project" value="TreeGrafter"/>
</dbReference>
<dbReference type="InterPro" id="IPR058792">
    <property type="entry name" value="Beta-barrel_RND_2"/>
</dbReference>
<feature type="domain" description="Multidrug resistance protein MdtA-like C-terminal permuted SH3" evidence="6">
    <location>
        <begin position="275"/>
        <end position="333"/>
    </location>
</feature>
<dbReference type="Pfam" id="PF25967">
    <property type="entry name" value="RND-MFP_C"/>
    <property type="match status" value="1"/>
</dbReference>
<evidence type="ECO:0000259" key="4">
    <source>
        <dbReference type="Pfam" id="PF25917"/>
    </source>
</evidence>
<dbReference type="Pfam" id="PF25954">
    <property type="entry name" value="Beta-barrel_RND_2"/>
    <property type="match status" value="1"/>
</dbReference>
<dbReference type="Proteomes" id="UP000244956">
    <property type="component" value="Unassembled WGS sequence"/>
</dbReference>
<comment type="similarity">
    <text evidence="2">Belongs to the membrane fusion protein (MFP) (TC 8.A.1) family.</text>
</comment>
<sequence>MRTSLMTLFFTGLVILNTGCSSTEPEQKKEARYVKIEEVQPQITANAKTFNAAIEENRKSSVPFRVGGPLEKIFFDEGDFVKKGQILAQLDKRDFKTRLLAAEAQFTQAKGEFERYSQLYEQNKLPANTYEKIKSAYLAAKSNWENASNALSDTRLTAPFSGFVFQKLINNHETIAPGQPVLILIDTNTLEVNFGVPESVVNTLKEGQEVGITVNHHTDNRHSATIHSISHKAGDDRLFHVRLKMKNPDPEIIKPGMTAKAIVAETESKKSSRPVVPTEAIFYSGNQPNVWIFNETNNQVSRRPVTTGLVNDEGMIQIAKGIQPNEKIVTAGVHSLLEGQKVKPLSQNTSF</sequence>
<dbReference type="InterPro" id="IPR058625">
    <property type="entry name" value="MdtA-like_BSH"/>
</dbReference>
<comment type="caution">
    <text evidence="7">The sequence shown here is derived from an EMBL/GenBank/DDBJ whole genome shotgun (WGS) entry which is preliminary data.</text>
</comment>
<dbReference type="PANTHER" id="PTHR30469">
    <property type="entry name" value="MULTIDRUG RESISTANCE PROTEIN MDTA"/>
    <property type="match status" value="1"/>
</dbReference>
<feature type="domain" description="CusB-like beta-barrel" evidence="5">
    <location>
        <begin position="192"/>
        <end position="264"/>
    </location>
</feature>
<dbReference type="SUPFAM" id="SSF111369">
    <property type="entry name" value="HlyD-like secretion proteins"/>
    <property type="match status" value="1"/>
</dbReference>
<dbReference type="EMBL" id="QEWP01000021">
    <property type="protein sequence ID" value="PWD97964.1"/>
    <property type="molecule type" value="Genomic_DNA"/>
</dbReference>
<dbReference type="AlphaFoldDB" id="A0A2U2B4K0"/>
<evidence type="ECO:0000256" key="1">
    <source>
        <dbReference type="ARBA" id="ARBA00004196"/>
    </source>
</evidence>
<dbReference type="Pfam" id="PF25917">
    <property type="entry name" value="BSH_RND"/>
    <property type="match status" value="1"/>
</dbReference>
<keyword evidence="8" id="KW-1185">Reference proteome</keyword>
<dbReference type="OrthoDB" id="9784685at2"/>
<dbReference type="Gene3D" id="2.40.50.100">
    <property type="match status" value="1"/>
</dbReference>
<proteinExistence type="inferred from homology"/>
<keyword evidence="3" id="KW-0813">Transport</keyword>
<protein>
    <submittedName>
        <fullName evidence="7">Efflux RND transporter periplasmic adaptor subunit</fullName>
    </submittedName>
</protein>
<comment type="subcellular location">
    <subcellularLocation>
        <location evidence="1">Cell envelope</location>
    </subcellularLocation>
</comment>
<reference evidence="7 8" key="1">
    <citation type="submission" date="2018-05" db="EMBL/GenBank/DDBJ databases">
        <title>Marinilabilia rubrum sp. nov., isolated from saltern sediment.</title>
        <authorList>
            <person name="Zhang R."/>
        </authorList>
    </citation>
    <scope>NUCLEOTIDE SEQUENCE [LARGE SCALE GENOMIC DNA]</scope>
    <source>
        <strain evidence="7 8">WTE16</strain>
    </source>
</reference>
<evidence type="ECO:0000256" key="2">
    <source>
        <dbReference type="ARBA" id="ARBA00009477"/>
    </source>
</evidence>
<evidence type="ECO:0000313" key="7">
    <source>
        <dbReference type="EMBL" id="PWD97964.1"/>
    </source>
</evidence>
<feature type="domain" description="Multidrug resistance protein MdtA-like barrel-sandwich hybrid" evidence="4">
    <location>
        <begin position="59"/>
        <end position="185"/>
    </location>
</feature>
<evidence type="ECO:0000259" key="6">
    <source>
        <dbReference type="Pfam" id="PF25967"/>
    </source>
</evidence>
<dbReference type="Gene3D" id="2.40.30.170">
    <property type="match status" value="1"/>
</dbReference>
<dbReference type="RefSeq" id="WP_109265902.1">
    <property type="nucleotide sequence ID" value="NZ_QEWP01000021.1"/>
</dbReference>
<dbReference type="GO" id="GO:0015562">
    <property type="term" value="F:efflux transmembrane transporter activity"/>
    <property type="evidence" value="ECO:0007669"/>
    <property type="project" value="TreeGrafter"/>
</dbReference>